<reference evidence="6" key="1">
    <citation type="submission" date="2021-11" db="EMBL/GenBank/DDBJ databases">
        <title>Legionella maioricencis sp. nov., a new species isolated from hot water samples in Mallorca.</title>
        <authorList>
            <person name="Crespi S."/>
            <person name="Drasar V."/>
            <person name="Salva-Serra F."/>
            <person name="Jaen-Luchoro D."/>
            <person name="Pineiro-Iglesias B."/>
            <person name="Aliaga F."/>
            <person name="Fernandez-Juarez V."/>
            <person name="Coll G."/>
            <person name="Moore E.R.B."/>
            <person name="Bennasar-Figueras A."/>
        </authorList>
    </citation>
    <scope>NUCLEOTIDE SEQUENCE</scope>
    <source>
        <strain evidence="6">HCPI-6</strain>
    </source>
</reference>
<dbReference type="GO" id="GO:0004672">
    <property type="term" value="F:protein kinase activity"/>
    <property type="evidence" value="ECO:0007669"/>
    <property type="project" value="InterPro"/>
</dbReference>
<dbReference type="InterPro" id="IPR011009">
    <property type="entry name" value="Kinase-like_dom_sf"/>
</dbReference>
<dbReference type="InterPro" id="IPR017441">
    <property type="entry name" value="Protein_kinase_ATP_BS"/>
</dbReference>
<dbReference type="SUPFAM" id="SSF48403">
    <property type="entry name" value="Ankyrin repeat"/>
    <property type="match status" value="1"/>
</dbReference>
<feature type="domain" description="Protein kinase" evidence="5">
    <location>
        <begin position="1060"/>
        <end position="1462"/>
    </location>
</feature>
<evidence type="ECO:0000256" key="2">
    <source>
        <dbReference type="ARBA" id="ARBA00022840"/>
    </source>
</evidence>
<dbReference type="SUPFAM" id="SSF56112">
    <property type="entry name" value="Protein kinase-like (PK-like)"/>
    <property type="match status" value="1"/>
</dbReference>
<feature type="coiled-coil region" evidence="4">
    <location>
        <begin position="909"/>
        <end position="946"/>
    </location>
</feature>
<organism evidence="6 7">
    <name type="scientific">Legionella maioricensis</name>
    <dbReference type="NCBI Taxonomy" id="2896528"/>
    <lineage>
        <taxon>Bacteria</taxon>
        <taxon>Pseudomonadati</taxon>
        <taxon>Pseudomonadota</taxon>
        <taxon>Gammaproteobacteria</taxon>
        <taxon>Legionellales</taxon>
        <taxon>Legionellaceae</taxon>
        <taxon>Legionella</taxon>
    </lineage>
</organism>
<dbReference type="Gene3D" id="1.25.40.20">
    <property type="entry name" value="Ankyrin repeat-containing domain"/>
    <property type="match status" value="1"/>
</dbReference>
<name>A0A9X2IDF2_9GAMM</name>
<feature type="coiled-coil region" evidence="4">
    <location>
        <begin position="2082"/>
        <end position="2109"/>
    </location>
</feature>
<gene>
    <name evidence="6" type="ORF">LOX96_15345</name>
</gene>
<accession>A0A9X2IDF2</accession>
<evidence type="ECO:0000313" key="7">
    <source>
        <dbReference type="Proteomes" id="UP001139721"/>
    </source>
</evidence>
<evidence type="ECO:0000313" key="6">
    <source>
        <dbReference type="EMBL" id="MCL9685477.1"/>
    </source>
</evidence>
<evidence type="ECO:0000256" key="1">
    <source>
        <dbReference type="ARBA" id="ARBA00022741"/>
    </source>
</evidence>
<evidence type="ECO:0000256" key="3">
    <source>
        <dbReference type="PROSITE-ProRule" id="PRU10141"/>
    </source>
</evidence>
<dbReference type="PROSITE" id="PS50011">
    <property type="entry name" value="PROTEIN_KINASE_DOM"/>
    <property type="match status" value="1"/>
</dbReference>
<comment type="caution">
    <text evidence="6">The sequence shown here is derived from an EMBL/GenBank/DDBJ whole genome shotgun (WGS) entry which is preliminary data.</text>
</comment>
<dbReference type="PROSITE" id="PS00107">
    <property type="entry name" value="PROTEIN_KINASE_ATP"/>
    <property type="match status" value="1"/>
</dbReference>
<dbReference type="Gene3D" id="1.10.510.10">
    <property type="entry name" value="Transferase(Phosphotransferase) domain 1"/>
    <property type="match status" value="1"/>
</dbReference>
<protein>
    <recommendedName>
        <fullName evidence="5">Protein kinase domain-containing protein</fullName>
    </recommendedName>
</protein>
<dbReference type="RefSeq" id="WP_250456381.1">
    <property type="nucleotide sequence ID" value="NZ_JAJKBJ010000026.1"/>
</dbReference>
<dbReference type="InterPro" id="IPR036770">
    <property type="entry name" value="Ankyrin_rpt-contain_sf"/>
</dbReference>
<evidence type="ECO:0000256" key="4">
    <source>
        <dbReference type="SAM" id="Coils"/>
    </source>
</evidence>
<dbReference type="PROSITE" id="PS00108">
    <property type="entry name" value="PROTEIN_KINASE_ST"/>
    <property type="match status" value="1"/>
</dbReference>
<keyword evidence="4" id="KW-0175">Coiled coil</keyword>
<dbReference type="InterPro" id="IPR000719">
    <property type="entry name" value="Prot_kinase_dom"/>
</dbReference>
<feature type="coiled-coil region" evidence="4">
    <location>
        <begin position="483"/>
        <end position="510"/>
    </location>
</feature>
<sequence length="2118" mass="237192">MAYSKKFIDGINAINFSSDSAILLRNSLIAAAYQELVEEQKAVQKGLSELPKSIPDNEFANSELERYREKQQELESRIQTQIGLFTQEYSQQILTAKTVIGDPDLFVKTFAENFRDISHLAYTLSDAPPVIKEFQTALYIEVLFKLDPAEQETQLQTLLLPNIKDMVEQAIAMYDRNPNNVALRSQCQRLVHMGLYEIVRRDCNTIDAAAELPQYKKYQEFITALNSKFPPVGQSSVIDGLSNYKATNGTSIGDLLAGVEAKYKITQAGDWASDDKINVLKARKTLFNALRFGQEDRREYAKKTESNLTRDLFWARNIEEVELFTKSKVSEKTASSLTEQRYLGQEDRPFKEKLKKYTNEQPEYRKLQEILERIYDKENRKEEGDIPIGKEVFTKREKDIKDYIRKMLVEELARPQVTVLPNGEIEVNLYFFKMDEDFVDRLFKIIQDRGGFGWGVSSIMGAFTSDKALTEKLHYTPIKGKSLSDIETQLTELERTKKLTIEQAKAYNAEFNNLKKAVNLAQYSQLSQLKPQGNSKQLVLGILHELQELYAVKRVKDALTAPTSLSLEKALEEINTLALKESKNSHELLVGKIKQLQSIYADKIVKDVVPTPGAAFEEIKLLALGKKTDALMQRIQELKVIYAGKSVYAPTAITLETAFKHLDAGRSEDALRIPGLLASLKDASQRLSKVEREISFLKLDNNQELLLRKLLELQAISKDKTVTEALNAPTLLSLENALMEIKQLASSQDENSHELLLRKIKELQSLYADKIVKDTIPTPKTAFEEINQLALAKNNELLLSRIEALQVVYAGKKVEAPTASILNVAFGHLVAGRYKESLDIPGLEKSITDAYTRLSGLNLELAAEQVKPVIKKSKVIATSSQEREKKSKELAAAFESGENVTKKVEAIFLEEYRAMQDTLKLTAKEVERMEAEIKGMAEEMVCLIERTRAGQPAITDAEQDAYFSILQQIAKGIDRDLSEVRFKVKHSVTGKQTVNVLDAEGKLVKAVEIDLGNIKLPYSLIKPPGGDFIFSYGGTRGIIAPFEGLDKAYAGEGGKKGRLFTHSRLLGVGQYGSVKEVESLLSGLNQVIKKGYVPTVDDTSTFKDESRNELRTRPITARDDPLYRIESDVLQNLSKAESAQKGPGKTQYWIEKDKPREAGLLFSKSDTPQQYQILTERAKGDTFADTANKKLNLFAKPDIAYHDPVKRDPRVEGKPLDSLKDTLDLSQAIVGEAQKFQDLHFSHNDIKPENFLYKKNSDGSYQIKFIDWATGGFVQSYGGSRANAAAIFSEVFEGALPTTIKENECSDAHGRFVKIDLPNITFGVNPTLQILHGARNGTLPYISPNKVLGDNRSLIPKDGSVPDPTLNTVLTTYDSSMDDWALTAMTFGVCNRQAYFTLVKGRAVTDYVIPGVLDVDGGKPLGLKISSRENFNKFFACGADTITEEDLRTGAAYTKKDAVMFIPSNQREGEPLHLYRRLQMVQEQLQATDGAKVPDSPEQKIIKDIQAILTEVNKVVASGTGFTKTQLQEQLAAAQQCVNSFEKLNEQGYKAALLKGETLQSVFLEHEKKHFTSDNLLTFEGQLRRIEILSTYPSTEQQKEKAIAILDEAINEAQLNDKFIGKEKPCRHLFRECIKQGQGEILSSLLAKITSPNKAFIDLVQEQGLLHYAAEQGMTDVFTDLVKALKAAGASEKQIFELMLVEYGLDEKHIHTAPQVKWATNCLHIAIRNNNKEQLTEILALLPGNTDHYDGIIKSSLHLCAVLGKKALFEQIITKFNEVNVKFRHIKAETVLKMIYPPDDTSPYHLFLNDKKNLDAIPWADLKGKEVIAKEFLLKPPAGTHAYPVLIAARNGNYPGVTALFELASTVQLTMVGWSELLVQTDDNGKNLFNYVLEQGQLTTLTELLVEIKKNCADPQKVLVHLLSNPDPVNPLRNFLSSEKNEVQQFKILNQLFDAISPDFKSEEAQKARIVALLVNEDWLIEKANNVNSHGALEELLQNEKLSTALKQGLFAKLAKDAEEPSLAKTFYNKLLKEVSPHHEAEMAQPAALEIPLIVMQEVARQSSDLNVLISALASGRDVISVRTAEEHKKELETQKNIAEDALQRVTLQFTSEIDALK</sequence>
<dbReference type="GO" id="GO:0005524">
    <property type="term" value="F:ATP binding"/>
    <property type="evidence" value="ECO:0007669"/>
    <property type="project" value="UniProtKB-UniRule"/>
</dbReference>
<feature type="non-terminal residue" evidence="6">
    <location>
        <position position="2118"/>
    </location>
</feature>
<keyword evidence="7" id="KW-1185">Reference proteome</keyword>
<feature type="binding site" evidence="3">
    <location>
        <position position="1090"/>
    </location>
    <ligand>
        <name>ATP</name>
        <dbReference type="ChEBI" id="CHEBI:30616"/>
    </ligand>
</feature>
<evidence type="ECO:0000259" key="5">
    <source>
        <dbReference type="PROSITE" id="PS50011"/>
    </source>
</evidence>
<proteinExistence type="predicted"/>
<feature type="coiled-coil region" evidence="4">
    <location>
        <begin position="57"/>
        <end position="84"/>
    </location>
</feature>
<dbReference type="InterPro" id="IPR008271">
    <property type="entry name" value="Ser/Thr_kinase_AS"/>
</dbReference>
<keyword evidence="1 3" id="KW-0547">Nucleotide-binding</keyword>
<dbReference type="Proteomes" id="UP001139721">
    <property type="component" value="Unassembled WGS sequence"/>
</dbReference>
<dbReference type="EMBL" id="JAJKBJ010000026">
    <property type="protein sequence ID" value="MCL9685477.1"/>
    <property type="molecule type" value="Genomic_DNA"/>
</dbReference>
<keyword evidence="2 3" id="KW-0067">ATP-binding</keyword>